<reference evidence="3" key="1">
    <citation type="journal article" date="2019" name="Int. J. Syst. Evol. Microbiol.">
        <title>The Global Catalogue of Microorganisms (GCM) 10K type strain sequencing project: providing services to taxonomists for standard genome sequencing and annotation.</title>
        <authorList>
            <consortium name="The Broad Institute Genomics Platform"/>
            <consortium name="The Broad Institute Genome Sequencing Center for Infectious Disease"/>
            <person name="Wu L."/>
            <person name="Ma J."/>
        </authorList>
    </citation>
    <scope>NUCLEOTIDE SEQUENCE [LARGE SCALE GENOMIC DNA]</scope>
    <source>
        <strain evidence="3">JCM 14319</strain>
    </source>
</reference>
<name>A0ABP4WRU4_9MICO</name>
<feature type="compositionally biased region" description="Basic and acidic residues" evidence="1">
    <location>
        <begin position="18"/>
        <end position="38"/>
    </location>
</feature>
<evidence type="ECO:0000256" key="1">
    <source>
        <dbReference type="SAM" id="MobiDB-lite"/>
    </source>
</evidence>
<comment type="caution">
    <text evidence="2">The sequence shown here is derived from an EMBL/GenBank/DDBJ whole genome shotgun (WGS) entry which is preliminary data.</text>
</comment>
<organism evidence="2 3">
    <name type="scientific">Agromyces humatus</name>
    <dbReference type="NCBI Taxonomy" id="279573"/>
    <lineage>
        <taxon>Bacteria</taxon>
        <taxon>Bacillati</taxon>
        <taxon>Actinomycetota</taxon>
        <taxon>Actinomycetes</taxon>
        <taxon>Micrococcales</taxon>
        <taxon>Microbacteriaceae</taxon>
        <taxon>Agromyces</taxon>
    </lineage>
</organism>
<proteinExistence type="predicted"/>
<evidence type="ECO:0000313" key="2">
    <source>
        <dbReference type="EMBL" id="GAA1761429.1"/>
    </source>
</evidence>
<sequence length="63" mass="6798">MHPANARTAAHSAMALDLRAKRPPRDRTGTAERPREGAHAGVILLLAHVAPQPRGEMEQSARP</sequence>
<gene>
    <name evidence="2" type="ORF">GCM10009747_20710</name>
</gene>
<protein>
    <submittedName>
        <fullName evidence="2">Uncharacterized protein</fullName>
    </submittedName>
</protein>
<evidence type="ECO:0000313" key="3">
    <source>
        <dbReference type="Proteomes" id="UP001500506"/>
    </source>
</evidence>
<accession>A0ABP4WRU4</accession>
<keyword evidence="3" id="KW-1185">Reference proteome</keyword>
<dbReference type="EMBL" id="BAAANH010000004">
    <property type="protein sequence ID" value="GAA1761429.1"/>
    <property type="molecule type" value="Genomic_DNA"/>
</dbReference>
<dbReference type="Proteomes" id="UP001500506">
    <property type="component" value="Unassembled WGS sequence"/>
</dbReference>
<feature type="region of interest" description="Disordered" evidence="1">
    <location>
        <begin position="1"/>
        <end position="39"/>
    </location>
</feature>